<dbReference type="Proteomes" id="UP000085678">
    <property type="component" value="Unplaced"/>
</dbReference>
<evidence type="ECO:0000313" key="2">
    <source>
        <dbReference type="Proteomes" id="UP000085678"/>
    </source>
</evidence>
<keyword evidence="2" id="KW-1185">Reference proteome</keyword>
<sequence length="158" mass="18404">MNTAKNRALSILAREADTAESSQMSQRVHPESASQPQVSPAEQVMNKRRHTETHIQTQFSSHESLNSAAEQLINDINMKRKENTQMIIEFKDSLDVQVQHTCREVEKRMFDVYEEQGKILQVKLQNLFIILDRISKLEMELKQFRRALGMLYQEVVTD</sequence>
<dbReference type="InterPro" id="IPR034609">
    <property type="entry name" value="Syce2"/>
</dbReference>
<protein>
    <submittedName>
        <fullName evidence="3">Synaptonemal complex central element protein 2 isoform X2</fullName>
    </submittedName>
</protein>
<dbReference type="OrthoDB" id="6142414at2759"/>
<dbReference type="GeneID" id="106173157"/>
<name>A0A2R2MIR5_LINAN</name>
<accession>A0A2R2MIR5</accession>
<feature type="compositionally biased region" description="Polar residues" evidence="1">
    <location>
        <begin position="19"/>
        <end position="40"/>
    </location>
</feature>
<dbReference type="PANTHER" id="PTHR28398">
    <property type="entry name" value="SYNAPTONEMAL COMPLEX CENTRAL ELEMENT PROTEIN 2"/>
    <property type="match status" value="1"/>
</dbReference>
<proteinExistence type="predicted"/>
<dbReference type="GO" id="GO:0000801">
    <property type="term" value="C:central element"/>
    <property type="evidence" value="ECO:0007669"/>
    <property type="project" value="InterPro"/>
</dbReference>
<dbReference type="AlphaFoldDB" id="A0A2R2MIR5"/>
<gene>
    <name evidence="3" type="primary">LOC106173157</name>
</gene>
<feature type="region of interest" description="Disordered" evidence="1">
    <location>
        <begin position="1"/>
        <end position="41"/>
    </location>
</feature>
<organism evidence="2 3">
    <name type="scientific">Lingula anatina</name>
    <name type="common">Brachiopod</name>
    <name type="synonym">Lingula unguis</name>
    <dbReference type="NCBI Taxonomy" id="7574"/>
    <lineage>
        <taxon>Eukaryota</taxon>
        <taxon>Metazoa</taxon>
        <taxon>Spiralia</taxon>
        <taxon>Lophotrochozoa</taxon>
        <taxon>Brachiopoda</taxon>
        <taxon>Linguliformea</taxon>
        <taxon>Lingulata</taxon>
        <taxon>Lingulida</taxon>
        <taxon>Linguloidea</taxon>
        <taxon>Lingulidae</taxon>
        <taxon>Lingula</taxon>
    </lineage>
</organism>
<dbReference type="PANTHER" id="PTHR28398:SF1">
    <property type="entry name" value="SYNAPTONEMAL COMPLEX CENTRAL ELEMENT PROTEIN 2"/>
    <property type="match status" value="1"/>
</dbReference>
<evidence type="ECO:0000313" key="3">
    <source>
        <dbReference type="RefSeq" id="XP_023930089.1"/>
    </source>
</evidence>
<dbReference type="GO" id="GO:0007130">
    <property type="term" value="P:synaptonemal complex assembly"/>
    <property type="evidence" value="ECO:0007669"/>
    <property type="project" value="InterPro"/>
</dbReference>
<dbReference type="RefSeq" id="XP_023930089.1">
    <property type="nucleotide sequence ID" value="XM_024074321.1"/>
</dbReference>
<reference evidence="3" key="1">
    <citation type="submission" date="2025-08" db="UniProtKB">
        <authorList>
            <consortium name="RefSeq"/>
        </authorList>
    </citation>
    <scope>IDENTIFICATION</scope>
    <source>
        <tissue evidence="3">Gonads</tissue>
    </source>
</reference>
<evidence type="ECO:0000256" key="1">
    <source>
        <dbReference type="SAM" id="MobiDB-lite"/>
    </source>
</evidence>